<dbReference type="EMBL" id="AQHY01000038">
    <property type="protein sequence ID" value="EOA53072.1"/>
    <property type="molecule type" value="Genomic_DNA"/>
</dbReference>
<dbReference type="GeneID" id="60060988"/>
<gene>
    <name evidence="9" type="ORF">HMPREF1534_03146</name>
</gene>
<dbReference type="STRING" id="1121098.HMPREF1534_03146"/>
<evidence type="ECO:0000259" key="7">
    <source>
        <dbReference type="Pfam" id="PF07980"/>
    </source>
</evidence>
<evidence type="ECO:0000256" key="2">
    <source>
        <dbReference type="ARBA" id="ARBA00006275"/>
    </source>
</evidence>
<comment type="similarity">
    <text evidence="2">Belongs to the SusD family.</text>
</comment>
<keyword evidence="3 6" id="KW-0732">Signal</keyword>
<comment type="caution">
    <text evidence="9">The sequence shown here is derived from an EMBL/GenBank/DDBJ whole genome shotgun (WGS) entry which is preliminary data.</text>
</comment>
<evidence type="ECO:0000313" key="9">
    <source>
        <dbReference type="EMBL" id="EOA53072.1"/>
    </source>
</evidence>
<feature type="domain" description="SusD-like N-terminal" evidence="8">
    <location>
        <begin position="25"/>
        <end position="235"/>
    </location>
</feature>
<dbReference type="OrthoDB" id="1031584at2"/>
<dbReference type="eggNOG" id="COG0457">
    <property type="taxonomic scope" value="Bacteria"/>
</dbReference>
<dbReference type="HOGENOM" id="CLU_015553_0_1_10"/>
<keyword evidence="5" id="KW-0998">Cell outer membrane</keyword>
<feature type="signal peptide" evidence="6">
    <location>
        <begin position="1"/>
        <end position="21"/>
    </location>
</feature>
<dbReference type="Proteomes" id="UP000017831">
    <property type="component" value="Unassembled WGS sequence"/>
</dbReference>
<protein>
    <recommendedName>
        <fullName evidence="11">RagB/SusD domain-containing protein</fullName>
    </recommendedName>
</protein>
<dbReference type="SUPFAM" id="SSF48452">
    <property type="entry name" value="TPR-like"/>
    <property type="match status" value="1"/>
</dbReference>
<dbReference type="Pfam" id="PF14322">
    <property type="entry name" value="SusD-like_3"/>
    <property type="match status" value="1"/>
</dbReference>
<keyword evidence="4" id="KW-0472">Membrane</keyword>
<proteinExistence type="inferred from homology"/>
<dbReference type="InterPro" id="IPR033985">
    <property type="entry name" value="SusD-like_N"/>
</dbReference>
<evidence type="ECO:0000259" key="8">
    <source>
        <dbReference type="Pfam" id="PF14322"/>
    </source>
</evidence>
<evidence type="ECO:0000256" key="1">
    <source>
        <dbReference type="ARBA" id="ARBA00004442"/>
    </source>
</evidence>
<keyword evidence="10" id="KW-1185">Reference proteome</keyword>
<evidence type="ECO:0000313" key="10">
    <source>
        <dbReference type="Proteomes" id="UP000017831"/>
    </source>
</evidence>
<sequence length="598" mass="68723">MKKIILNIAALAAVSLMCVSCNDSFLDRNPTHDLNDNSYWKTESDLEVYNNGIYNEAGNDSYYRFMVGHTLGAWNSSYADYFWKDVQTDNYVSKSNSNHTSYTKIAAGKETVPNDPTAGGWYWTLLRRINTFFANYEKVGIAENIRNKYAGEAYFFRAWFYLDKVQMYGDVPYITTPLTTDSEELYGPRTPRKEVMDHVLEDINKACDYLPEDWGNKGVRVTKGAALALKSRICLYEGTYRKYHGLGDYENFLQEAVKASEALMAMKKYEIYNTGNPDRDYATLFTSDDLTDNKEVILFRKYVAGLLGHRLCGYLVASGNGATKDFVDDFLCIEPDGSAKPVALSETFNDDEYENVLDNRDPRLTQIVLDPRHSKEILYNKDKFIFPRVAGMTGWESATGYHVIKYYIAEQDMKGYGNETHDAPLLRYAEVLLNLAEAKAELGTITQSDLDRTVNVIRDRAGMPHLTLNPVMDPKYAAEGLSSLIIEIRRERRVELCFEDTRYQDLMRWKWGKRLANRVLGMRFEPSDFDNPRFNPSEGKADPERVKLFELNGKHYIDVFAGTDWENRSFDENKHYYHPIPVNVIGKNKEITQNPGWD</sequence>
<evidence type="ECO:0000256" key="5">
    <source>
        <dbReference type="ARBA" id="ARBA00023237"/>
    </source>
</evidence>
<evidence type="ECO:0008006" key="11">
    <source>
        <dbReference type="Google" id="ProtNLM"/>
    </source>
</evidence>
<feature type="domain" description="RagB/SusD" evidence="7">
    <location>
        <begin position="323"/>
        <end position="597"/>
    </location>
</feature>
<feature type="chain" id="PRO_5004679191" description="RagB/SusD domain-containing protein" evidence="6">
    <location>
        <begin position="22"/>
        <end position="598"/>
    </location>
</feature>
<reference evidence="9 10" key="1">
    <citation type="submission" date="2013-04" db="EMBL/GenBank/DDBJ databases">
        <title>The Genome Sequence of Bacteroides massiliensis DSM 17679.</title>
        <authorList>
            <consortium name="The Broad Institute Genomics Platform"/>
            <person name="Earl A."/>
            <person name="Ward D."/>
            <person name="Feldgarden M."/>
            <person name="Gevers D."/>
            <person name="Martens E."/>
            <person name="Fenner L."/>
            <person name="Roux V."/>
            <person name="Mallet M.N."/>
            <person name="Raoult D."/>
            <person name="Walker B."/>
            <person name="Young S."/>
            <person name="Zeng Q."/>
            <person name="Gargeya S."/>
            <person name="Fitzgerald M."/>
            <person name="Haas B."/>
            <person name="Abouelleil A."/>
            <person name="Allen A.W."/>
            <person name="Alvarado L."/>
            <person name="Arachchi H.M."/>
            <person name="Berlin A.M."/>
            <person name="Chapman S.B."/>
            <person name="Gainer-Dewar J."/>
            <person name="Goldberg J."/>
            <person name="Griggs A."/>
            <person name="Gujja S."/>
            <person name="Hansen M."/>
            <person name="Howarth C."/>
            <person name="Imamovic A."/>
            <person name="Ireland A."/>
            <person name="Larimer J."/>
            <person name="McCowan C."/>
            <person name="Murphy C."/>
            <person name="Pearson M."/>
            <person name="Poon T.W."/>
            <person name="Priest M."/>
            <person name="Roberts A."/>
            <person name="Saif S."/>
            <person name="Shea T."/>
            <person name="Sisk P."/>
            <person name="Sykes S."/>
            <person name="Wortman J."/>
            <person name="Nusbaum C."/>
            <person name="Birren B."/>
        </authorList>
    </citation>
    <scope>NUCLEOTIDE SEQUENCE [LARGE SCALE GENOMIC DNA]</scope>
    <source>
        <strain evidence="10">B84634 / Timone 84634 / DSM 17679 / JCM 13223</strain>
    </source>
</reference>
<dbReference type="GO" id="GO:0009279">
    <property type="term" value="C:cell outer membrane"/>
    <property type="evidence" value="ECO:0007669"/>
    <property type="project" value="UniProtKB-SubCell"/>
</dbReference>
<dbReference type="PATRIC" id="fig|1121098.3.peg.3195"/>
<accession>U6RAF9</accession>
<dbReference type="RefSeq" id="WP_005943096.1">
    <property type="nucleotide sequence ID" value="NZ_KB890374.1"/>
</dbReference>
<evidence type="ECO:0000256" key="3">
    <source>
        <dbReference type="ARBA" id="ARBA00022729"/>
    </source>
</evidence>
<dbReference type="Gene3D" id="1.25.40.390">
    <property type="match status" value="1"/>
</dbReference>
<evidence type="ECO:0000256" key="6">
    <source>
        <dbReference type="SAM" id="SignalP"/>
    </source>
</evidence>
<organism evidence="9 10">
    <name type="scientific">Phocaeicola massiliensis B84634 = Timone 84634 = DSM 17679 = JCM 13223</name>
    <dbReference type="NCBI Taxonomy" id="1121098"/>
    <lineage>
        <taxon>Bacteria</taxon>
        <taxon>Pseudomonadati</taxon>
        <taxon>Bacteroidota</taxon>
        <taxon>Bacteroidia</taxon>
        <taxon>Bacteroidales</taxon>
        <taxon>Bacteroidaceae</taxon>
        <taxon>Phocaeicola</taxon>
    </lineage>
</organism>
<evidence type="ECO:0000256" key="4">
    <source>
        <dbReference type="ARBA" id="ARBA00023136"/>
    </source>
</evidence>
<dbReference type="InterPro" id="IPR011990">
    <property type="entry name" value="TPR-like_helical_dom_sf"/>
</dbReference>
<dbReference type="AlphaFoldDB" id="U6RAF9"/>
<dbReference type="InterPro" id="IPR012944">
    <property type="entry name" value="SusD_RagB_dom"/>
</dbReference>
<comment type="subcellular location">
    <subcellularLocation>
        <location evidence="1">Cell outer membrane</location>
    </subcellularLocation>
</comment>
<dbReference type="Pfam" id="PF07980">
    <property type="entry name" value="SusD_RagB"/>
    <property type="match status" value="1"/>
</dbReference>
<name>U6RAF9_9BACT</name>